<organism evidence="9">
    <name type="scientific">marine sediment metagenome</name>
    <dbReference type="NCBI Taxonomy" id="412755"/>
    <lineage>
        <taxon>unclassified sequences</taxon>
        <taxon>metagenomes</taxon>
        <taxon>ecological metagenomes</taxon>
    </lineage>
</organism>
<evidence type="ECO:0000256" key="4">
    <source>
        <dbReference type="ARBA" id="ARBA00022679"/>
    </source>
</evidence>
<evidence type="ECO:0000313" key="9">
    <source>
        <dbReference type="EMBL" id="GAI50692.1"/>
    </source>
</evidence>
<dbReference type="EC" id="2.7.13.3" evidence="2"/>
<feature type="domain" description="Signal transduction histidine kinase subgroup 3 dimerisation and phosphoacceptor" evidence="8">
    <location>
        <begin position="54"/>
        <end position="123"/>
    </location>
</feature>
<dbReference type="AlphaFoldDB" id="X1P306"/>
<evidence type="ECO:0000256" key="5">
    <source>
        <dbReference type="ARBA" id="ARBA00022741"/>
    </source>
</evidence>
<dbReference type="GO" id="GO:0046983">
    <property type="term" value="F:protein dimerization activity"/>
    <property type="evidence" value="ECO:0007669"/>
    <property type="project" value="InterPro"/>
</dbReference>
<protein>
    <recommendedName>
        <fullName evidence="2">histidine kinase</fullName>
        <ecNumber evidence="2">2.7.13.3</ecNumber>
    </recommendedName>
</protein>
<evidence type="ECO:0000256" key="1">
    <source>
        <dbReference type="ARBA" id="ARBA00000085"/>
    </source>
</evidence>
<dbReference type="PANTHER" id="PTHR24421">
    <property type="entry name" value="NITRATE/NITRITE SENSOR PROTEIN NARX-RELATED"/>
    <property type="match status" value="1"/>
</dbReference>
<dbReference type="InterPro" id="IPR029016">
    <property type="entry name" value="GAF-like_dom_sf"/>
</dbReference>
<dbReference type="Gene3D" id="3.30.450.40">
    <property type="match status" value="1"/>
</dbReference>
<name>X1P306_9ZZZZ</name>
<accession>X1P306</accession>
<dbReference type="InterPro" id="IPR036890">
    <property type="entry name" value="HATPase_C_sf"/>
</dbReference>
<dbReference type="InterPro" id="IPR050482">
    <property type="entry name" value="Sensor_HK_TwoCompSys"/>
</dbReference>
<evidence type="ECO:0000256" key="6">
    <source>
        <dbReference type="ARBA" id="ARBA00022777"/>
    </source>
</evidence>
<keyword evidence="5" id="KW-0547">Nucleotide-binding</keyword>
<keyword evidence="3" id="KW-0597">Phosphoprotein</keyword>
<evidence type="ECO:0000256" key="2">
    <source>
        <dbReference type="ARBA" id="ARBA00012438"/>
    </source>
</evidence>
<keyword evidence="7" id="KW-0067">ATP-binding</keyword>
<evidence type="ECO:0000256" key="7">
    <source>
        <dbReference type="ARBA" id="ARBA00022840"/>
    </source>
</evidence>
<dbReference type="SUPFAM" id="SSF55781">
    <property type="entry name" value="GAF domain-like"/>
    <property type="match status" value="1"/>
</dbReference>
<dbReference type="GO" id="GO:0016020">
    <property type="term" value="C:membrane"/>
    <property type="evidence" value="ECO:0007669"/>
    <property type="project" value="InterPro"/>
</dbReference>
<keyword evidence="4" id="KW-0808">Transferase</keyword>
<comment type="caution">
    <text evidence="9">The sequence shown here is derived from an EMBL/GenBank/DDBJ whole genome shotgun (WGS) entry which is preliminary data.</text>
</comment>
<dbReference type="Gene3D" id="1.20.5.1930">
    <property type="match status" value="1"/>
</dbReference>
<dbReference type="Pfam" id="PF07730">
    <property type="entry name" value="HisKA_3"/>
    <property type="match status" value="1"/>
</dbReference>
<dbReference type="EMBL" id="BARV01036122">
    <property type="protein sequence ID" value="GAI50692.1"/>
    <property type="molecule type" value="Genomic_DNA"/>
</dbReference>
<evidence type="ECO:0000259" key="8">
    <source>
        <dbReference type="Pfam" id="PF07730"/>
    </source>
</evidence>
<proteinExistence type="predicted"/>
<dbReference type="GO" id="GO:0000155">
    <property type="term" value="F:phosphorelay sensor kinase activity"/>
    <property type="evidence" value="ECO:0007669"/>
    <property type="project" value="InterPro"/>
</dbReference>
<dbReference type="PANTHER" id="PTHR24421:SF10">
    <property type="entry name" value="NITRATE_NITRITE SENSOR PROTEIN NARQ"/>
    <property type="match status" value="1"/>
</dbReference>
<dbReference type="InterPro" id="IPR011712">
    <property type="entry name" value="Sig_transdc_His_kin_sub3_dim/P"/>
</dbReference>
<gene>
    <name evidence="9" type="ORF">S06H3_56187</name>
</gene>
<keyword evidence="6" id="KW-0418">Kinase</keyword>
<evidence type="ECO:0000256" key="3">
    <source>
        <dbReference type="ARBA" id="ARBA00022553"/>
    </source>
</evidence>
<comment type="catalytic activity">
    <reaction evidence="1">
        <text>ATP + protein L-histidine = ADP + protein N-phospho-L-histidine.</text>
        <dbReference type="EC" id="2.7.13.3"/>
    </reaction>
</comment>
<dbReference type="Gene3D" id="3.30.565.10">
    <property type="entry name" value="Histidine kinase-like ATPase, C-terminal domain"/>
    <property type="match status" value="1"/>
</dbReference>
<feature type="non-terminal residue" evidence="9">
    <location>
        <position position="195"/>
    </location>
</feature>
<dbReference type="GO" id="GO:0005524">
    <property type="term" value="F:ATP binding"/>
    <property type="evidence" value="ECO:0007669"/>
    <property type="project" value="UniProtKB-KW"/>
</dbReference>
<sequence length="195" mass="21859">MPHHFTRDDMHLLGSIGDQLGIAIERAKLYEQLRRGRERYRHLAQQVLLVQEEERRRIARELHDETSQALTGLALNLEALVEQAEIAGIQDTEFKARLKRTHSLAVQISTEVGRLIADLRPSLLDTLGLVPAIRQHAETHLTPLGINVSFEFEGIGRALPEEVEVGLFRWAQGAIGNIMQHSQAGNATVSLKREG</sequence>
<reference evidence="9" key="1">
    <citation type="journal article" date="2014" name="Front. Microbiol.">
        <title>High frequency of phylogenetically diverse reductive dehalogenase-homologous genes in deep subseafloor sedimentary metagenomes.</title>
        <authorList>
            <person name="Kawai M."/>
            <person name="Futagami T."/>
            <person name="Toyoda A."/>
            <person name="Takaki Y."/>
            <person name="Nishi S."/>
            <person name="Hori S."/>
            <person name="Arai W."/>
            <person name="Tsubouchi T."/>
            <person name="Morono Y."/>
            <person name="Uchiyama I."/>
            <person name="Ito T."/>
            <person name="Fujiyama A."/>
            <person name="Inagaki F."/>
            <person name="Takami H."/>
        </authorList>
    </citation>
    <scope>NUCLEOTIDE SEQUENCE</scope>
    <source>
        <strain evidence="9">Expedition CK06-06</strain>
    </source>
</reference>